<evidence type="ECO:0000256" key="2">
    <source>
        <dbReference type="ARBA" id="ARBA00005268"/>
    </source>
</evidence>
<reference evidence="8" key="1">
    <citation type="journal article" date="2019" name="Int. J. Syst. Evol. Microbiol.">
        <title>The Global Catalogue of Microorganisms (GCM) 10K type strain sequencing project: providing services to taxonomists for standard genome sequencing and annotation.</title>
        <authorList>
            <consortium name="The Broad Institute Genomics Platform"/>
            <consortium name="The Broad Institute Genome Sequencing Center for Infectious Disease"/>
            <person name="Wu L."/>
            <person name="Ma J."/>
        </authorList>
    </citation>
    <scope>NUCLEOTIDE SEQUENCE [LARGE SCALE GENOMIC DNA]</scope>
    <source>
        <strain evidence="8">JCM 14234</strain>
    </source>
</reference>
<keyword evidence="4 6" id="KW-1133">Transmembrane helix</keyword>
<sequence length="251" mass="25272">MDHAGDAIIRIGPALVVVMIVLAGVAVLVNVAASSGNARDTAVAVVRAVVQLTALAAILAVVIRHLWASVLFLALMAVVAAWTSASRIATRRPTAAATLRCLLPVALPSGVIVAAVVATGVVPAAGIAIIPTAGIMFGNAMVATSLAGRHAHDELRTRRGEVEAALSLGFTQYAARIDVVRPAAATALIPGIDQTRSVGLVTIPGAFVGMVLGGASTTAAAIMQLFVLVALLAVCAIAVLATTEMVSRGLL</sequence>
<evidence type="ECO:0000313" key="8">
    <source>
        <dbReference type="Proteomes" id="UP001501035"/>
    </source>
</evidence>
<comment type="caution">
    <text evidence="7">The sequence shown here is derived from an EMBL/GenBank/DDBJ whole genome shotgun (WGS) entry which is preliminary data.</text>
</comment>
<evidence type="ECO:0000256" key="1">
    <source>
        <dbReference type="ARBA" id="ARBA00004141"/>
    </source>
</evidence>
<dbReference type="PANTHER" id="PTHR30028:SF0">
    <property type="entry name" value="PROTEIN ALUMINUM SENSITIVE 3"/>
    <property type="match status" value="1"/>
</dbReference>
<evidence type="ECO:0000256" key="5">
    <source>
        <dbReference type="ARBA" id="ARBA00023136"/>
    </source>
</evidence>
<comment type="similarity">
    <text evidence="2">Belongs to the UPF0014 family.</text>
</comment>
<feature type="transmembrane region" description="Helical" evidence="6">
    <location>
        <begin position="128"/>
        <end position="148"/>
    </location>
</feature>
<feature type="transmembrane region" description="Helical" evidence="6">
    <location>
        <begin position="198"/>
        <end position="215"/>
    </location>
</feature>
<dbReference type="EMBL" id="BAAAVS010000020">
    <property type="protein sequence ID" value="GAA3033867.1"/>
    <property type="molecule type" value="Genomic_DNA"/>
</dbReference>
<evidence type="ECO:0000313" key="7">
    <source>
        <dbReference type="EMBL" id="GAA3033867.1"/>
    </source>
</evidence>
<dbReference type="RefSeq" id="WP_290707522.1">
    <property type="nucleotide sequence ID" value="NZ_BAAAVS010000020.1"/>
</dbReference>
<proteinExistence type="inferred from homology"/>
<organism evidence="7 8">
    <name type="scientific">Gordonia defluvii</name>
    <dbReference type="NCBI Taxonomy" id="283718"/>
    <lineage>
        <taxon>Bacteria</taxon>
        <taxon>Bacillati</taxon>
        <taxon>Actinomycetota</taxon>
        <taxon>Actinomycetes</taxon>
        <taxon>Mycobacteriales</taxon>
        <taxon>Gordoniaceae</taxon>
        <taxon>Gordonia</taxon>
    </lineage>
</organism>
<dbReference type="InterPro" id="IPR005226">
    <property type="entry name" value="UPF0014_fam"/>
</dbReference>
<feature type="transmembrane region" description="Helical" evidence="6">
    <location>
        <begin position="101"/>
        <end position="122"/>
    </location>
</feature>
<accession>A0ABP6L625</accession>
<evidence type="ECO:0000256" key="3">
    <source>
        <dbReference type="ARBA" id="ARBA00022692"/>
    </source>
</evidence>
<comment type="subcellular location">
    <subcellularLocation>
        <location evidence="1">Membrane</location>
        <topology evidence="1">Multi-pass membrane protein</topology>
    </subcellularLocation>
</comment>
<feature type="transmembrane region" description="Helical" evidence="6">
    <location>
        <begin position="44"/>
        <end position="63"/>
    </location>
</feature>
<keyword evidence="5 6" id="KW-0472">Membrane</keyword>
<evidence type="ECO:0000256" key="4">
    <source>
        <dbReference type="ARBA" id="ARBA00022989"/>
    </source>
</evidence>
<gene>
    <name evidence="7" type="ORF">GCM10010528_13580</name>
</gene>
<keyword evidence="3 6" id="KW-0812">Transmembrane</keyword>
<feature type="transmembrane region" description="Helical" evidence="6">
    <location>
        <begin position="221"/>
        <end position="241"/>
    </location>
</feature>
<protein>
    <submittedName>
        <fullName evidence="7">ABC transporter permease</fullName>
    </submittedName>
</protein>
<feature type="transmembrane region" description="Helical" evidence="6">
    <location>
        <begin position="69"/>
        <end position="89"/>
    </location>
</feature>
<dbReference type="Proteomes" id="UP001501035">
    <property type="component" value="Unassembled WGS sequence"/>
</dbReference>
<evidence type="ECO:0000256" key="6">
    <source>
        <dbReference type="SAM" id="Phobius"/>
    </source>
</evidence>
<dbReference type="PANTHER" id="PTHR30028">
    <property type="entry name" value="UPF0014 INNER MEMBRANE PROTEIN YBBM-RELATED"/>
    <property type="match status" value="1"/>
</dbReference>
<dbReference type="Pfam" id="PF03649">
    <property type="entry name" value="UPF0014"/>
    <property type="match status" value="1"/>
</dbReference>
<keyword evidence="8" id="KW-1185">Reference proteome</keyword>
<feature type="transmembrane region" description="Helical" evidence="6">
    <location>
        <begin position="12"/>
        <end position="32"/>
    </location>
</feature>
<name>A0ABP6L625_9ACTN</name>